<reference evidence="1" key="1">
    <citation type="submission" date="2018-02" db="EMBL/GenBank/DDBJ databases">
        <title>Rhizophora mucronata_Transcriptome.</title>
        <authorList>
            <person name="Meera S.P."/>
            <person name="Sreeshan A."/>
            <person name="Augustine A."/>
        </authorList>
    </citation>
    <scope>NUCLEOTIDE SEQUENCE</scope>
    <source>
        <tissue evidence="1">Leaf</tissue>
    </source>
</reference>
<organism evidence="1">
    <name type="scientific">Rhizophora mucronata</name>
    <name type="common">Asiatic mangrove</name>
    <dbReference type="NCBI Taxonomy" id="61149"/>
    <lineage>
        <taxon>Eukaryota</taxon>
        <taxon>Viridiplantae</taxon>
        <taxon>Streptophyta</taxon>
        <taxon>Embryophyta</taxon>
        <taxon>Tracheophyta</taxon>
        <taxon>Spermatophyta</taxon>
        <taxon>Magnoliopsida</taxon>
        <taxon>eudicotyledons</taxon>
        <taxon>Gunneridae</taxon>
        <taxon>Pentapetalae</taxon>
        <taxon>rosids</taxon>
        <taxon>fabids</taxon>
        <taxon>Malpighiales</taxon>
        <taxon>Rhizophoraceae</taxon>
        <taxon>Rhizophora</taxon>
    </lineage>
</organism>
<proteinExistence type="predicted"/>
<name>A0A2P2Q6P6_RHIMU</name>
<dbReference type="AlphaFoldDB" id="A0A2P2Q6P6"/>
<protein>
    <submittedName>
        <fullName evidence="1">Uncharacterized protein</fullName>
    </submittedName>
</protein>
<sequence>MLKCGASYNLDRRGILTRLEINKPLCHIMCIYQLK</sequence>
<accession>A0A2P2Q6P6</accession>
<evidence type="ECO:0000313" key="1">
    <source>
        <dbReference type="EMBL" id="MBX62620.1"/>
    </source>
</evidence>
<dbReference type="EMBL" id="GGEC01082136">
    <property type="protein sequence ID" value="MBX62620.1"/>
    <property type="molecule type" value="Transcribed_RNA"/>
</dbReference>